<dbReference type="PANTHER" id="PTHR12358:SF106">
    <property type="entry name" value="LIPID KINASE YEGS"/>
    <property type="match status" value="1"/>
</dbReference>
<dbReference type="PANTHER" id="PTHR12358">
    <property type="entry name" value="SPHINGOSINE KINASE"/>
    <property type="match status" value="1"/>
</dbReference>
<reference evidence="14 15" key="1">
    <citation type="journal article" date="2017" name="PLoS ONE">
        <title>Development of a real-time PCR for detection of Staphylococcus pseudintermedius using a novel automated comparison of whole-genome sequences.</title>
        <authorList>
            <person name="Verstappen K.M."/>
            <person name="Huijbregts L."/>
            <person name="Spaninks M."/>
            <person name="Wagenaar J.A."/>
            <person name="Fluit A.C."/>
            <person name="Duim B."/>
        </authorList>
    </citation>
    <scope>NUCLEOTIDE SEQUENCE [LARGE SCALE GENOMIC DNA]</scope>
    <source>
        <strain evidence="14 15">215070706401-1</strain>
    </source>
</reference>
<dbReference type="InterPro" id="IPR016064">
    <property type="entry name" value="NAD/diacylglycerol_kinase_sf"/>
</dbReference>
<evidence type="ECO:0000256" key="7">
    <source>
        <dbReference type="ARBA" id="ARBA00022777"/>
    </source>
</evidence>
<dbReference type="GO" id="GO:0008654">
    <property type="term" value="P:phospholipid biosynthetic process"/>
    <property type="evidence" value="ECO:0007669"/>
    <property type="project" value="UniProtKB-KW"/>
</dbReference>
<keyword evidence="9" id="KW-0460">Magnesium</keyword>
<feature type="domain" description="DAGKc" evidence="13">
    <location>
        <begin position="3"/>
        <end position="139"/>
    </location>
</feature>
<dbReference type="InterPro" id="IPR017438">
    <property type="entry name" value="ATP-NAD_kinase_N"/>
</dbReference>
<dbReference type="GO" id="GO:0004143">
    <property type="term" value="F:ATP-dependent diacylglycerol kinase activity"/>
    <property type="evidence" value="ECO:0007669"/>
    <property type="project" value="TreeGrafter"/>
</dbReference>
<dbReference type="NCBIfam" id="TIGR00147">
    <property type="entry name" value="YegS/Rv2252/BmrU family lipid kinase"/>
    <property type="match status" value="1"/>
</dbReference>
<keyword evidence="7 14" id="KW-0418">Kinase</keyword>
<comment type="cofactor">
    <cofactor evidence="1">
        <name>Mg(2+)</name>
        <dbReference type="ChEBI" id="CHEBI:18420"/>
    </cofactor>
</comment>
<evidence type="ECO:0000256" key="11">
    <source>
        <dbReference type="ARBA" id="ARBA00023209"/>
    </source>
</evidence>
<dbReference type="InterPro" id="IPR005218">
    <property type="entry name" value="Diacylglycerol/lipid_kinase"/>
</dbReference>
<dbReference type="EMBL" id="MWUU01000008">
    <property type="protein sequence ID" value="PCF55023.1"/>
    <property type="molecule type" value="Genomic_DNA"/>
</dbReference>
<dbReference type="GO" id="GO:0046872">
    <property type="term" value="F:metal ion binding"/>
    <property type="evidence" value="ECO:0007669"/>
    <property type="project" value="UniProtKB-KW"/>
</dbReference>
<dbReference type="Pfam" id="PF00781">
    <property type="entry name" value="DAGK_cat"/>
    <property type="match status" value="1"/>
</dbReference>
<evidence type="ECO:0000256" key="10">
    <source>
        <dbReference type="ARBA" id="ARBA00023098"/>
    </source>
</evidence>
<dbReference type="InterPro" id="IPR001206">
    <property type="entry name" value="Diacylglycerol_kinase_cat_dom"/>
</dbReference>
<dbReference type="Proteomes" id="UP000218335">
    <property type="component" value="Unassembled WGS sequence"/>
</dbReference>
<keyword evidence="4" id="KW-0808">Transferase</keyword>
<protein>
    <submittedName>
        <fullName evidence="14">Lipid kinase</fullName>
    </submittedName>
</protein>
<keyword evidence="11" id="KW-0594">Phospholipid biosynthesis</keyword>
<dbReference type="AlphaFoldDB" id="A0A2A4GX48"/>
<evidence type="ECO:0000256" key="2">
    <source>
        <dbReference type="ARBA" id="ARBA00005983"/>
    </source>
</evidence>
<dbReference type="Pfam" id="PF19279">
    <property type="entry name" value="YegS_C"/>
    <property type="match status" value="1"/>
</dbReference>
<evidence type="ECO:0000256" key="1">
    <source>
        <dbReference type="ARBA" id="ARBA00001946"/>
    </source>
</evidence>
<accession>A0A2A4GX48</accession>
<evidence type="ECO:0000259" key="13">
    <source>
        <dbReference type="PROSITE" id="PS50146"/>
    </source>
</evidence>
<keyword evidence="5" id="KW-0479">Metal-binding</keyword>
<name>A0A2A4GX48_9STAP</name>
<evidence type="ECO:0000256" key="12">
    <source>
        <dbReference type="ARBA" id="ARBA00023264"/>
    </source>
</evidence>
<dbReference type="InterPro" id="IPR050187">
    <property type="entry name" value="Lipid_Phosphate_FormReg"/>
</dbReference>
<evidence type="ECO:0000313" key="14">
    <source>
        <dbReference type="EMBL" id="PCF55023.1"/>
    </source>
</evidence>
<evidence type="ECO:0000256" key="8">
    <source>
        <dbReference type="ARBA" id="ARBA00022840"/>
    </source>
</evidence>
<keyword evidence="8" id="KW-0067">ATP-binding</keyword>
<dbReference type="GO" id="GO:0005524">
    <property type="term" value="F:ATP binding"/>
    <property type="evidence" value="ECO:0007669"/>
    <property type="project" value="UniProtKB-KW"/>
</dbReference>
<dbReference type="Gene3D" id="3.40.50.10330">
    <property type="entry name" value="Probable inorganic polyphosphate/atp-NAD kinase, domain 1"/>
    <property type="match status" value="1"/>
</dbReference>
<organism evidence="14 15">
    <name type="scientific">Staphylococcus delphini</name>
    <dbReference type="NCBI Taxonomy" id="53344"/>
    <lineage>
        <taxon>Bacteria</taxon>
        <taxon>Bacillati</taxon>
        <taxon>Bacillota</taxon>
        <taxon>Bacilli</taxon>
        <taxon>Bacillales</taxon>
        <taxon>Staphylococcaceae</taxon>
        <taxon>Staphylococcus</taxon>
        <taxon>Staphylococcus intermedius group</taxon>
    </lineage>
</organism>
<evidence type="ECO:0000313" key="15">
    <source>
        <dbReference type="Proteomes" id="UP000218335"/>
    </source>
</evidence>
<keyword evidence="10" id="KW-0443">Lipid metabolism</keyword>
<keyword evidence="6" id="KW-0547">Nucleotide-binding</keyword>
<comment type="caution">
    <text evidence="14">The sequence shown here is derived from an EMBL/GenBank/DDBJ whole genome shotgun (WGS) entry which is preliminary data.</text>
</comment>
<evidence type="ECO:0000256" key="6">
    <source>
        <dbReference type="ARBA" id="ARBA00022741"/>
    </source>
</evidence>
<dbReference type="Gene3D" id="2.60.200.40">
    <property type="match status" value="1"/>
</dbReference>
<keyword evidence="12" id="KW-1208">Phospholipid metabolism</keyword>
<dbReference type="GO" id="GO:0005886">
    <property type="term" value="C:plasma membrane"/>
    <property type="evidence" value="ECO:0007669"/>
    <property type="project" value="TreeGrafter"/>
</dbReference>
<gene>
    <name evidence="14" type="ORF">B5C08_07005</name>
</gene>
<sequence>MAPQYEHGVLFYHQHSGLNKIHEGLGEVTVALTQLCKRFTIQLSENEGDIEKYCQRIQDQDNREDIDVLFILGGDGTVNELINGVLKYDLNLPVGIIPGGTFNDFAKTLNLSTKAGPASQDLLLASPQKYDVMKVEEQYVLNFAGIGLMVQNAENVQGKSKDLFGKLSYITSTLKTLSNPKPFNYTLDIDGQTYTGETSMLLFANGRFIGGGKIPLMEMSPSDGELNTFIFNHYSMSILKDIFSLRDSMTWSEISDNIEHIPSRHIHVQTEPSMRVDIDGEIALDTPVDIEIIPQAIELLTVEPGQAKDN</sequence>
<dbReference type="InterPro" id="IPR045540">
    <property type="entry name" value="YegS/DAGK_C"/>
</dbReference>
<evidence type="ECO:0000256" key="3">
    <source>
        <dbReference type="ARBA" id="ARBA00022516"/>
    </source>
</evidence>
<comment type="similarity">
    <text evidence="2">Belongs to the diacylglycerol/lipid kinase family.</text>
</comment>
<evidence type="ECO:0000256" key="5">
    <source>
        <dbReference type="ARBA" id="ARBA00022723"/>
    </source>
</evidence>
<evidence type="ECO:0000256" key="9">
    <source>
        <dbReference type="ARBA" id="ARBA00022842"/>
    </source>
</evidence>
<dbReference type="SMART" id="SM00046">
    <property type="entry name" value="DAGKc"/>
    <property type="match status" value="1"/>
</dbReference>
<keyword evidence="3" id="KW-0444">Lipid biosynthesis</keyword>
<evidence type="ECO:0000256" key="4">
    <source>
        <dbReference type="ARBA" id="ARBA00022679"/>
    </source>
</evidence>
<dbReference type="PROSITE" id="PS50146">
    <property type="entry name" value="DAGK"/>
    <property type="match status" value="1"/>
</dbReference>
<proteinExistence type="inferred from homology"/>
<dbReference type="SUPFAM" id="SSF111331">
    <property type="entry name" value="NAD kinase/diacylglycerol kinase-like"/>
    <property type="match status" value="1"/>
</dbReference>
<dbReference type="RefSeq" id="WP_096592622.1">
    <property type="nucleotide sequence ID" value="NZ_MWRM01000003.1"/>
</dbReference>